<feature type="compositionally biased region" description="Polar residues" evidence="1">
    <location>
        <begin position="24"/>
        <end position="41"/>
    </location>
</feature>
<protein>
    <submittedName>
        <fullName evidence="2">Uncharacterized protein</fullName>
    </submittedName>
</protein>
<evidence type="ECO:0000313" key="2">
    <source>
        <dbReference type="EMBL" id="ACI65613.1"/>
    </source>
</evidence>
<dbReference type="KEGG" id="pti:PHATR_44065"/>
<evidence type="ECO:0000313" key="3">
    <source>
        <dbReference type="Proteomes" id="UP000000759"/>
    </source>
</evidence>
<dbReference type="PANTHER" id="PTHR24330">
    <property type="entry name" value="HOMEOBOX PROTEIN BARH-LIKE"/>
    <property type="match status" value="1"/>
</dbReference>
<proteinExistence type="predicted"/>
<dbReference type="RefSeq" id="XP_002186143.1">
    <property type="nucleotide sequence ID" value="XM_002186107.1"/>
</dbReference>
<dbReference type="HOGENOM" id="CLU_228336_0_0_1"/>
<feature type="region of interest" description="Disordered" evidence="1">
    <location>
        <begin position="1"/>
        <end position="41"/>
    </location>
</feature>
<dbReference type="InterPro" id="IPR016024">
    <property type="entry name" value="ARM-type_fold"/>
</dbReference>
<name>B5Y587_PHATC</name>
<feature type="region of interest" description="Disordered" evidence="1">
    <location>
        <begin position="657"/>
        <end position="700"/>
    </location>
</feature>
<dbReference type="PaxDb" id="2850-Phatr44065"/>
<dbReference type="eggNOG" id="ENOG502SJB8">
    <property type="taxonomic scope" value="Eukaryota"/>
</dbReference>
<keyword evidence="3" id="KW-1185">Reference proteome</keyword>
<dbReference type="InterPro" id="IPR052145">
    <property type="entry name" value="Mediator/Homeobox_domain"/>
</dbReference>
<sequence length="2528" mass="280431">MSNEQRSVPPRAVRRPRGGRPRGTLSSPVRTQNTNADSTSVWNGCIPQIYAVPTTESYGDESLLIQPPTAQSSTKSRLPLATRSSPDHASPLLRRVNDSPNHANGIVGSMTQGSRPALHETSSSSAVRPLTSINQDLPSRRRPRSASYKAKIGAFQNPVDFSTVTVKVVSLTQRAAFETRPLLSVQAWQDWADEQSRIRQTNVAKRMSPSKQHLKLLHVMQSQRLTRQVHFSPSTSRDADFFVSSDPKLAATLSTRLQNVSDGRYRSIHPVKAAVAALPATVPVLSNRKTRLPTRADVGFPNALPDDIAQKHGEIQDETAWESSSPRLVVLVTSDDLGMSVAAELPSTTNHCAEHLRWNGGGLAQMPLAGKELIEAMERNASHFGRPRTNLHRFLEPNPYSMMAPPLDASYSRSQGWRPRPFHDRPPGRQYCLSCPLGIVLDTVSTPSGMEALVGSLALYSLPSGNFASQGEAMGKMTEEFWFPAGNWQGKVDLDATRYRDFSINPDLLDLWMKRKHKAIFSYDPLDLPTNSLDTLYVVLQVYKLAHSDTLASCLKTKKASLTHKSDRAVNDTAKKAEAREDRMYQQFGTQLLSPLCFGVAKFLVNGTCPVSLETWPQGQTTETSLFSYPPVPESQDEFVERLTKIVQRNARDREFHSAARASSGGTSAFNQSVQSPERKRSVAGRIFKSPRKLPRSKSVPDSKVSARCLFSEQVIGRAKVFSSILPVDFLHAMLQSPESEAFTGTSCDSPKLLVDVSGDFAVVLDTNLPVNIIAPAKGDAKKRSDLLRLPASDTPAGYVSSSEFREVLYLPPRPPKFYDVDSLLSSGSALNLMFLYPRLLRYAAGGHINKLGNFTIRIRLVQTAVTADKDLIPVKAHPIALPLFHSPTPWAGPSLVSAVYTKLRGDLSMDDKSQADIAAGLQLNDEIKLRLPDVLDGSFSLEFGLFSVNLLSDATEYFKLLAISTVPLTSSSNLESVTSSRITTIIPNGNHRLKLGDFQLQIETRLVSSVHVGDPSVAAVLKYFPTASESHSGTQSKLELSSEVKKALSVDSTDFDDSCWYLLSTASPSTVVAHFRILLHIHLCNLVNSKSKGSTKTSQFLVNIMQSLFEIIRKVKRKFESESDCTLQRKTDIFLKNYLDSFDEAFLSPVSSPRSDRFPERSNVTSEQIPVHFQNDPNASEDEMGDKETEQQTADVAIRKTKPTLFQTQDHARVSRIIESLGRSGVPFSRVAYGASKTDRMRIQAELHCDLVNLFDDDDTIATIQTFRGANRSNSPHTSETVVSLKESSKSGNMTDDNSIVRSSSSPLRPRKGETFHVDQSDFAKRVKSVAQVILAPCVGPSLANAFKTGAPKWAKNETAHKSKKVEAFKHETQGWRSPGTDDESEGTSGITVQLGPELAVFRGQPDGPIFVFSLQNHESQKIPVTSGDYLYESIIVLWLCAWLEFVDGRLVTSLETANFASRRFRTVPVPVFDSSASPKATVLSFFAHMGFLLPLCLKSLILRYSIEVSSMYPASTRAIVDQSHMVVLEPFIEMLVRGLLGKALHKFGSPTERASTLLHAMASADEILDFLVGLLSIIHPEHMRLLLTTYFKTLRDCETEQLVDGSTEVRFEWTEEFIHRVHCSRQLRLHAVEKLATLPSFLSLNFPLNCVDYHHQRHGGKMSWVDQHKGFSDGELTSKKANDIIRLPESGWLASIVINEGLAVCSVSCESVVVEAMAHEEVSQHKTSQIQLLANSTLFTRPGAAFKRKDFLVFQSIAIHAIICVYELIIRRHSMDRRFQTDSHRERIAAVLASPILERSVASSRWLARMGATHKIRTTWLLCFVYILQEAPESLLRVFVRQACDPKDLRIHRFIRLLRLCSSTFQSCIDIPKHSAFPSHIGRGMAPWLLQESFNTICASIIIVVEEGASLFAPHERRNIIEGILDVLLHVLATPQSSVTHLRAVGGALQTLDLFGADMFVETAGNNLQHWIRVILNLMNSSSLSVRSIAVDFMVSLLGGTFDCFGNVDDICLIFVSVLPEVCAREIALCSVSNLIVNAEDIARALWPLRRSIGDLEDTSPKDDCRIDPQLAPILSGFCRACQAIVDGVLIEMRLKGRDLQVLGAGVVQVPHLSTVFDADEESLFEAANFFVSETAPVQRMRWLLTLRSLQVSKGLWTEAAESLILCARTISDSLPHLKSVWRPSRFVFWSDSRRSLWLDTIGEDSGIPDEGNSQVMDFADGFLEPDDVFGGHRKPSSGKLQQPTVSNMCNVLIRIVKESVDLYMKEGGIEELAYSQLESLLRAVMNILEVHKVRNGIRKFDPSARKGHADYDVVLRKVVLNIRADLKILVESIHRAVQKSPSAPVANISSTAPTQGASNKESRKALLYVFMRLYGKKPPRFQESTTIPTFLEWDIPCVCRIPKGVTDKVSDEERKEASKKLSLLFADVYIAHLRKECGPHKFALCTEPGDSTAARDDDTTYLCIFPVDASANPEFTGQHGIPTKRFLYQNGPNINSSWMELTVAHSFPCPVSRQRAVLSTELYAM</sequence>
<feature type="compositionally biased region" description="Low complexity" evidence="1">
    <location>
        <begin position="1"/>
        <end position="11"/>
    </location>
</feature>
<reference evidence="3" key="2">
    <citation type="submission" date="2008-08" db="EMBL/GenBank/DDBJ databases">
        <authorList>
            <consortium name="Diatom Consortium"/>
            <person name="Grigoriev I."/>
            <person name="Grimwood J."/>
            <person name="Kuo A."/>
            <person name="Otillar R.P."/>
            <person name="Salamov A."/>
            <person name="Detter J.C."/>
            <person name="Lindquist E."/>
            <person name="Shapiro H."/>
            <person name="Lucas S."/>
            <person name="Glavina del Rio T."/>
            <person name="Pitluck S."/>
            <person name="Rokhsar D."/>
            <person name="Bowler C."/>
        </authorList>
    </citation>
    <scope>GENOME REANNOTATION</scope>
    <source>
        <strain evidence="3">CCAP 1055/1</strain>
    </source>
</reference>
<evidence type="ECO:0000256" key="1">
    <source>
        <dbReference type="SAM" id="MobiDB-lite"/>
    </source>
</evidence>
<dbReference type="EMBL" id="CP001142">
    <property type="protein sequence ID" value="ACI65613.1"/>
    <property type="molecule type" value="Genomic_DNA"/>
</dbReference>
<dbReference type="InParanoid" id="B5Y587"/>
<feature type="compositionally biased region" description="Polar residues" evidence="1">
    <location>
        <begin position="109"/>
        <end position="137"/>
    </location>
</feature>
<gene>
    <name evidence="2" type="ORF">PHATR_44065</name>
</gene>
<feature type="region of interest" description="Disordered" evidence="1">
    <location>
        <begin position="69"/>
        <end position="145"/>
    </location>
</feature>
<dbReference type="OrthoDB" id="47328at2759"/>
<dbReference type="GO" id="GO:0005634">
    <property type="term" value="C:nucleus"/>
    <property type="evidence" value="ECO:0007669"/>
    <property type="project" value="TreeGrafter"/>
</dbReference>
<organism evidence="2 3">
    <name type="scientific">Phaeodactylum tricornutum (strain CCAP 1055/1)</name>
    <dbReference type="NCBI Taxonomy" id="556484"/>
    <lineage>
        <taxon>Eukaryota</taxon>
        <taxon>Sar</taxon>
        <taxon>Stramenopiles</taxon>
        <taxon>Ochrophyta</taxon>
        <taxon>Bacillariophyta</taxon>
        <taxon>Bacillariophyceae</taxon>
        <taxon>Bacillariophycidae</taxon>
        <taxon>Naviculales</taxon>
        <taxon>Phaeodactylaceae</taxon>
        <taxon>Phaeodactylum</taxon>
    </lineage>
</organism>
<dbReference type="GO" id="GO:0000981">
    <property type="term" value="F:DNA-binding transcription factor activity, RNA polymerase II-specific"/>
    <property type="evidence" value="ECO:0007669"/>
    <property type="project" value="TreeGrafter"/>
</dbReference>
<dbReference type="SUPFAM" id="SSF48371">
    <property type="entry name" value="ARM repeat"/>
    <property type="match status" value="1"/>
</dbReference>
<feature type="compositionally biased region" description="Polar residues" evidence="1">
    <location>
        <begin position="1291"/>
        <end position="1308"/>
    </location>
</feature>
<accession>B5Y587</accession>
<dbReference type="PANTHER" id="PTHR24330:SF10">
    <property type="entry name" value="HOMEOBOX PROTEIN B-H1-RELATED"/>
    <property type="match status" value="1"/>
</dbReference>
<feature type="compositionally biased region" description="Polar residues" evidence="1">
    <location>
        <begin position="1271"/>
        <end position="1283"/>
    </location>
</feature>
<reference evidence="2 3" key="1">
    <citation type="journal article" date="2008" name="Nature">
        <title>The Phaeodactylum genome reveals the evolutionary history of diatom genomes.</title>
        <authorList>
            <person name="Bowler C."/>
            <person name="Allen A.E."/>
            <person name="Badger J.H."/>
            <person name="Grimwood J."/>
            <person name="Jabbari K."/>
            <person name="Kuo A."/>
            <person name="Maheswari U."/>
            <person name="Martens C."/>
            <person name="Maumus F."/>
            <person name="Otillar R.P."/>
            <person name="Rayko E."/>
            <person name="Salamov A."/>
            <person name="Vandepoele K."/>
            <person name="Beszteri B."/>
            <person name="Gruber A."/>
            <person name="Heijde M."/>
            <person name="Katinka M."/>
            <person name="Mock T."/>
            <person name="Valentin K."/>
            <person name="Verret F."/>
            <person name="Berges J.A."/>
            <person name="Brownlee C."/>
            <person name="Cadoret J.P."/>
            <person name="Chiovitti A."/>
            <person name="Choi C.J."/>
            <person name="Coesel S."/>
            <person name="De Martino A."/>
            <person name="Detter J.C."/>
            <person name="Durkin C."/>
            <person name="Falciatore A."/>
            <person name="Fournet J."/>
            <person name="Haruta M."/>
            <person name="Huysman M.J."/>
            <person name="Jenkins B.D."/>
            <person name="Jiroutova K."/>
            <person name="Jorgensen R.E."/>
            <person name="Joubert Y."/>
            <person name="Kaplan A."/>
            <person name="Kroger N."/>
            <person name="Kroth P.G."/>
            <person name="La Roche J."/>
            <person name="Lindquist E."/>
            <person name="Lommer M."/>
            <person name="Martin-Jezequel V."/>
            <person name="Lopez P.J."/>
            <person name="Lucas S."/>
            <person name="Mangogna M."/>
            <person name="McGinnis K."/>
            <person name="Medlin L.K."/>
            <person name="Montsant A."/>
            <person name="Oudot-Le Secq M.P."/>
            <person name="Napoli C."/>
            <person name="Obornik M."/>
            <person name="Parker M.S."/>
            <person name="Petit J.L."/>
            <person name="Porcel B.M."/>
            <person name="Poulsen N."/>
            <person name="Robison M."/>
            <person name="Rychlewski L."/>
            <person name="Rynearson T.A."/>
            <person name="Schmutz J."/>
            <person name="Shapiro H."/>
            <person name="Siaut M."/>
            <person name="Stanley M."/>
            <person name="Sussman M.R."/>
            <person name="Taylor A.R."/>
            <person name="Vardi A."/>
            <person name="von Dassow P."/>
            <person name="Vyverman W."/>
            <person name="Willis A."/>
            <person name="Wyrwicz L.S."/>
            <person name="Rokhsar D.S."/>
            <person name="Weissenbach J."/>
            <person name="Armbrust E.V."/>
            <person name="Green B.R."/>
            <person name="Van de Peer Y."/>
            <person name="Grigoriev I.V."/>
        </authorList>
    </citation>
    <scope>NUCLEOTIDE SEQUENCE [LARGE SCALE GENOMIC DNA]</scope>
    <source>
        <strain evidence="2 3">CCAP 1055/1</strain>
    </source>
</reference>
<dbReference type="OMA" id="KRRAIMS"/>
<feature type="region of interest" description="Disordered" evidence="1">
    <location>
        <begin position="1271"/>
        <end position="1313"/>
    </location>
</feature>
<dbReference type="GeneID" id="7204014"/>
<dbReference type="Proteomes" id="UP000000759">
    <property type="component" value="Chromosome 3"/>
</dbReference>
<dbReference type="GO" id="GO:0000977">
    <property type="term" value="F:RNA polymerase II transcription regulatory region sequence-specific DNA binding"/>
    <property type="evidence" value="ECO:0007669"/>
    <property type="project" value="TreeGrafter"/>
</dbReference>
<feature type="compositionally biased region" description="Low complexity" evidence="1">
    <location>
        <begin position="659"/>
        <end position="669"/>
    </location>
</feature>